<proteinExistence type="predicted"/>
<dbReference type="GO" id="GO:0003676">
    <property type="term" value="F:nucleic acid binding"/>
    <property type="evidence" value="ECO:0007669"/>
    <property type="project" value="InterPro"/>
</dbReference>
<dbReference type="RefSeq" id="XP_022296250.1">
    <property type="nucleotide sequence ID" value="XM_022440542.1"/>
</dbReference>
<dbReference type="Proteomes" id="UP000694844">
    <property type="component" value="Chromosome 8"/>
</dbReference>
<dbReference type="AlphaFoldDB" id="A0A8B8AYL3"/>
<accession>A0A8B8AYL3</accession>
<evidence type="ECO:0000313" key="2">
    <source>
        <dbReference type="RefSeq" id="XP_022296250.1"/>
    </source>
</evidence>
<dbReference type="KEGG" id="cvn:111106029"/>
<reference evidence="2" key="1">
    <citation type="submission" date="2025-08" db="UniProtKB">
        <authorList>
            <consortium name="RefSeq"/>
        </authorList>
    </citation>
    <scope>IDENTIFICATION</scope>
    <source>
        <tissue evidence="2">Whole sample</tissue>
    </source>
</reference>
<evidence type="ECO:0000313" key="1">
    <source>
        <dbReference type="Proteomes" id="UP000694844"/>
    </source>
</evidence>
<dbReference type="GeneID" id="111106029"/>
<dbReference type="SUPFAM" id="SSF46689">
    <property type="entry name" value="Homeodomain-like"/>
    <property type="match status" value="1"/>
</dbReference>
<dbReference type="Gene3D" id="3.30.420.10">
    <property type="entry name" value="Ribonuclease H-like superfamily/Ribonuclease H"/>
    <property type="match status" value="1"/>
</dbReference>
<sequence length="273" mass="31795">MAASKGTRILMETKKRIILLYNEKKSAGQIQKVLLQKYGERVSRQGVYMFLKRWKEDQVLTRKKRGKSGNVKIKKVHKDLIQMWQRRNDEVTASDLQMKLLDSTGLNVSVQSIRKVRRDLGFEAKSAGRTCQLISRKNVRERLTWCLNAVDKKEDFRNVIFTDETTVEMCSTGRLFFHQKSSDIQQKTSRRSRPKHAYKVHVWGGISYEGRTDICIFTGTMDSVTYQHILEKNLIPLPTRSFQMDSDFIRTMTVNMFLSQPKNGCSKGTCWIR</sequence>
<organism evidence="1 2">
    <name type="scientific">Crassostrea virginica</name>
    <name type="common">Eastern oyster</name>
    <dbReference type="NCBI Taxonomy" id="6565"/>
    <lineage>
        <taxon>Eukaryota</taxon>
        <taxon>Metazoa</taxon>
        <taxon>Spiralia</taxon>
        <taxon>Lophotrochozoa</taxon>
        <taxon>Mollusca</taxon>
        <taxon>Bivalvia</taxon>
        <taxon>Autobranchia</taxon>
        <taxon>Pteriomorphia</taxon>
        <taxon>Ostreida</taxon>
        <taxon>Ostreoidea</taxon>
        <taxon>Ostreidae</taxon>
        <taxon>Crassostrea</taxon>
    </lineage>
</organism>
<gene>
    <name evidence="2" type="primary">LOC111106029</name>
</gene>
<dbReference type="InterPro" id="IPR036397">
    <property type="entry name" value="RNaseH_sf"/>
</dbReference>
<dbReference type="InterPro" id="IPR009057">
    <property type="entry name" value="Homeodomain-like_sf"/>
</dbReference>
<keyword evidence="1" id="KW-1185">Reference proteome</keyword>
<name>A0A8B8AYL3_CRAVI</name>
<protein>
    <submittedName>
        <fullName evidence="2">Uncharacterized protein LOC111106029</fullName>
    </submittedName>
</protein>